<feature type="transmembrane region" description="Helical" evidence="9">
    <location>
        <begin position="533"/>
        <end position="552"/>
    </location>
</feature>
<dbReference type="EMBL" id="WJXB01000004">
    <property type="protein sequence ID" value="MRN54126.1"/>
    <property type="molecule type" value="Genomic_DNA"/>
</dbReference>
<dbReference type="RefSeq" id="WP_154119136.1">
    <property type="nucleotide sequence ID" value="NZ_WJXB01000004.1"/>
</dbReference>
<dbReference type="GO" id="GO:0005886">
    <property type="term" value="C:plasma membrane"/>
    <property type="evidence" value="ECO:0007669"/>
    <property type="project" value="UniProtKB-SubCell"/>
</dbReference>
<evidence type="ECO:0000256" key="8">
    <source>
        <dbReference type="SAM" id="MobiDB-lite"/>
    </source>
</evidence>
<dbReference type="Proteomes" id="UP000463051">
    <property type="component" value="Unassembled WGS sequence"/>
</dbReference>
<organism evidence="11 12">
    <name type="scientific">Paenibacillus monticola</name>
    <dbReference type="NCBI Taxonomy" id="2666075"/>
    <lineage>
        <taxon>Bacteria</taxon>
        <taxon>Bacillati</taxon>
        <taxon>Bacillota</taxon>
        <taxon>Bacilli</taxon>
        <taxon>Bacillales</taxon>
        <taxon>Paenibacillaceae</taxon>
        <taxon>Paenibacillus</taxon>
    </lineage>
</organism>
<dbReference type="AlphaFoldDB" id="A0A7X2L3A1"/>
<evidence type="ECO:0000313" key="12">
    <source>
        <dbReference type="Proteomes" id="UP000463051"/>
    </source>
</evidence>
<evidence type="ECO:0000256" key="4">
    <source>
        <dbReference type="ARBA" id="ARBA00022679"/>
    </source>
</evidence>
<comment type="subcellular location">
    <subcellularLocation>
        <location evidence="1">Cell membrane</location>
        <topology evidence="1">Multi-pass membrane protein</topology>
    </subcellularLocation>
</comment>
<sequence>MSFIHNHKLKIILSLALLLSLGLSVYSLANVDTTNTSTTLDTQWGNRGGGFNQREGGTAGMAAPGADSNAATPGTAGQSEGTTTPDAADSGSQTPGVSPDGTSSAAGGNTPSGAAQGDTSASDSSGERPARGQGTTDGSGAGFTRPSGGGQMGGGGMGGNSFGGASASRDYGTPLAWYAVIFAVLFIAAFYYTLRGKLHIKEHRKTMLVGLLLAIGLCLKLAAAPWISGYQSDINFFKTWATQAADSLSGFYLNSTSDYPPLYMYVLYLTGKIVTLPAATPYFMTLIKLPSILADTATAYLLYKAARRYFSFETGLLIAAFYMFNPAVLINATFWGQVDSFFTLIVVSAIWLLCQRKYGWATAVLTLSVLMKPQGIIYVPVLFFATVRSGSLKAWLKAAGAGILTLLIVVLPFSSGQSPLWLYTLYTGTVNEYPFASVNAYNLFALLGDNYTESSSTLAFLSYHDWGMIFIVLTTLFTGWMYLRSKNAAIAALGALLQIAGVFTLSSSMHERYLFPAAALTLLAYTYWRDKRLLWLVFGFSTTIFLNTYAVYYGTLSRGSAYNFTMFAASLLNLAMCVLLVKIMWDLSRKKELNETQLPAAAAVSS</sequence>
<feature type="compositionally biased region" description="Gly residues" evidence="8">
    <location>
        <begin position="135"/>
        <end position="156"/>
    </location>
</feature>
<evidence type="ECO:0000256" key="3">
    <source>
        <dbReference type="ARBA" id="ARBA00022676"/>
    </source>
</evidence>
<keyword evidence="6 9" id="KW-1133">Transmembrane helix</keyword>
<feature type="transmembrane region" description="Helical" evidence="9">
    <location>
        <begin position="466"/>
        <end position="483"/>
    </location>
</feature>
<evidence type="ECO:0000256" key="1">
    <source>
        <dbReference type="ARBA" id="ARBA00004651"/>
    </source>
</evidence>
<accession>A0A7X2L3A1</accession>
<keyword evidence="7 9" id="KW-0472">Membrane</keyword>
<keyword evidence="5 9" id="KW-0812">Transmembrane</keyword>
<evidence type="ECO:0000256" key="6">
    <source>
        <dbReference type="ARBA" id="ARBA00022989"/>
    </source>
</evidence>
<dbReference type="InterPro" id="IPR050297">
    <property type="entry name" value="LipidA_mod_glycosyltrf_83"/>
</dbReference>
<feature type="transmembrane region" description="Helical" evidence="9">
    <location>
        <begin position="334"/>
        <end position="353"/>
    </location>
</feature>
<dbReference type="GO" id="GO:0009103">
    <property type="term" value="P:lipopolysaccharide biosynthetic process"/>
    <property type="evidence" value="ECO:0007669"/>
    <property type="project" value="UniProtKB-ARBA"/>
</dbReference>
<dbReference type="PANTHER" id="PTHR33908">
    <property type="entry name" value="MANNOSYLTRANSFERASE YKCB-RELATED"/>
    <property type="match status" value="1"/>
</dbReference>
<feature type="chain" id="PRO_5038669649" evidence="10">
    <location>
        <begin position="30"/>
        <end position="606"/>
    </location>
</feature>
<evidence type="ECO:0000256" key="5">
    <source>
        <dbReference type="ARBA" id="ARBA00022692"/>
    </source>
</evidence>
<feature type="compositionally biased region" description="Polar residues" evidence="8">
    <location>
        <begin position="69"/>
        <end position="124"/>
    </location>
</feature>
<proteinExistence type="predicted"/>
<keyword evidence="10" id="KW-0732">Signal</keyword>
<feature type="transmembrane region" description="Helical" evidence="9">
    <location>
        <begin position="309"/>
        <end position="328"/>
    </location>
</feature>
<feature type="transmembrane region" description="Helical" evidence="9">
    <location>
        <begin position="564"/>
        <end position="585"/>
    </location>
</feature>
<evidence type="ECO:0000256" key="2">
    <source>
        <dbReference type="ARBA" id="ARBA00022475"/>
    </source>
</evidence>
<protein>
    <submittedName>
        <fullName evidence="11">Dolichyl pyrophosphate Man9GlcNAc2 alpha-1,3-glucosyltransferase</fullName>
    </submittedName>
</protein>
<feature type="signal peptide" evidence="10">
    <location>
        <begin position="1"/>
        <end position="29"/>
    </location>
</feature>
<keyword evidence="2" id="KW-1003">Cell membrane</keyword>
<dbReference type="PANTHER" id="PTHR33908:SF11">
    <property type="entry name" value="MEMBRANE PROTEIN"/>
    <property type="match status" value="1"/>
</dbReference>
<feature type="transmembrane region" description="Helical" evidence="9">
    <location>
        <begin position="395"/>
        <end position="413"/>
    </location>
</feature>
<feature type="transmembrane region" description="Helical" evidence="9">
    <location>
        <begin position="206"/>
        <end position="227"/>
    </location>
</feature>
<feature type="transmembrane region" description="Helical" evidence="9">
    <location>
        <begin position="262"/>
        <end position="283"/>
    </location>
</feature>
<comment type="caution">
    <text evidence="11">The sequence shown here is derived from an EMBL/GenBank/DDBJ whole genome shotgun (WGS) entry which is preliminary data.</text>
</comment>
<reference evidence="11 12" key="1">
    <citation type="submission" date="2019-11" db="EMBL/GenBank/DDBJ databases">
        <title>Paenibacillus monticola sp. nov., a novel PGPR strain isolated from mountain sample in China.</title>
        <authorList>
            <person name="Zhao Q."/>
            <person name="Li H.-P."/>
            <person name="Zhang J.-L."/>
        </authorList>
    </citation>
    <scope>NUCLEOTIDE SEQUENCE [LARGE SCALE GENOMIC DNA]</scope>
    <source>
        <strain evidence="11 12">LC-T2</strain>
    </source>
</reference>
<evidence type="ECO:0000313" key="11">
    <source>
        <dbReference type="EMBL" id="MRN54126.1"/>
    </source>
</evidence>
<evidence type="ECO:0000256" key="7">
    <source>
        <dbReference type="ARBA" id="ARBA00023136"/>
    </source>
</evidence>
<keyword evidence="3" id="KW-0328">Glycosyltransferase</keyword>
<feature type="region of interest" description="Disordered" evidence="8">
    <location>
        <begin position="36"/>
        <end position="156"/>
    </location>
</feature>
<name>A0A7X2L3A1_9BACL</name>
<dbReference type="GO" id="GO:0016763">
    <property type="term" value="F:pentosyltransferase activity"/>
    <property type="evidence" value="ECO:0007669"/>
    <property type="project" value="TreeGrafter"/>
</dbReference>
<keyword evidence="4 11" id="KW-0808">Transferase</keyword>
<feature type="transmembrane region" description="Helical" evidence="9">
    <location>
        <begin position="175"/>
        <end position="194"/>
    </location>
</feature>
<gene>
    <name evidence="11" type="ORF">GJB61_14160</name>
</gene>
<evidence type="ECO:0000256" key="9">
    <source>
        <dbReference type="SAM" id="Phobius"/>
    </source>
</evidence>
<keyword evidence="12" id="KW-1185">Reference proteome</keyword>
<evidence type="ECO:0000256" key="10">
    <source>
        <dbReference type="SAM" id="SignalP"/>
    </source>
</evidence>